<evidence type="ECO:0000313" key="2">
    <source>
        <dbReference type="Proteomes" id="UP000215086"/>
    </source>
</evidence>
<dbReference type="EMBL" id="CP018477">
    <property type="protein sequence ID" value="ASV75043.1"/>
    <property type="molecule type" value="Genomic_DNA"/>
</dbReference>
<accession>A0A286RGF5</accession>
<evidence type="ECO:0000313" key="1">
    <source>
        <dbReference type="EMBL" id="ASV75043.1"/>
    </source>
</evidence>
<dbReference type="Proteomes" id="UP000215086">
    <property type="component" value="Chromosome"/>
</dbReference>
<organism evidence="1 2">
    <name type="scientific">Thermogutta terrifontis</name>
    <dbReference type="NCBI Taxonomy" id="1331910"/>
    <lineage>
        <taxon>Bacteria</taxon>
        <taxon>Pseudomonadati</taxon>
        <taxon>Planctomycetota</taxon>
        <taxon>Planctomycetia</taxon>
        <taxon>Pirellulales</taxon>
        <taxon>Thermoguttaceae</taxon>
        <taxon>Thermogutta</taxon>
    </lineage>
</organism>
<gene>
    <name evidence="1" type="ORF">THTE_2441</name>
</gene>
<protein>
    <submittedName>
        <fullName evidence="1">Uncharacterized protein</fullName>
    </submittedName>
</protein>
<reference evidence="1 2" key="1">
    <citation type="journal article" name="Front. Microbiol.">
        <title>Sugar Metabolism of the First Thermophilic Planctomycete Thermogutta terrifontis: Comparative Genomic and Transcriptomic Approaches.</title>
        <authorList>
            <person name="Elcheninov A.G."/>
            <person name="Menzel P."/>
            <person name="Gudbergsdottir S.R."/>
            <person name="Slesarev A.I."/>
            <person name="Kadnikov V.V."/>
            <person name="Krogh A."/>
            <person name="Bonch-Osmolovskaya E.A."/>
            <person name="Peng X."/>
            <person name="Kublanov I.V."/>
        </authorList>
    </citation>
    <scope>NUCLEOTIDE SEQUENCE [LARGE SCALE GENOMIC DNA]</scope>
    <source>
        <strain evidence="1 2">R1</strain>
    </source>
</reference>
<name>A0A286RGF5_9BACT</name>
<proteinExistence type="predicted"/>
<sequence>MPSGLTDELRLLKVRLWGDASIRLWLTGSLENKESDRWVECR</sequence>
<dbReference type="AlphaFoldDB" id="A0A286RGF5"/>
<keyword evidence="2" id="KW-1185">Reference proteome</keyword>
<dbReference type="KEGG" id="ttf:THTE_2441"/>